<name>A0A655C8H0_SALET</name>
<evidence type="ECO:0000313" key="4">
    <source>
        <dbReference type="Proteomes" id="UP000042394"/>
    </source>
</evidence>
<accession>A0A655C8H0</accession>
<dbReference type="Proteomes" id="UP000042394">
    <property type="component" value="Unassembled WGS sequence"/>
</dbReference>
<evidence type="ECO:0000313" key="1">
    <source>
        <dbReference type="EMBL" id="CNU00841.1"/>
    </source>
</evidence>
<gene>
    <name evidence="2" type="ORF">ERS008198_03872</name>
    <name evidence="1" type="ORF">ERS008207_01583</name>
</gene>
<sequence length="378" mass="42820">MIHIIHQGQRPRMRLPGGKASQFAVADVRRCQHRDICLLFTQLSGFLPHIMDHTVQHPTVLIQMRDNQRLLPGFRHSAGIVADNGLIQRHGHIRKGFALFLRLLCGFRQFPLLQTAELRHRVFRRPCPLQAGNLNRLHVFKPGQCLIHIPVNQAVHGVPQFRCLAYNLLHDGHIGGTACLLQAERLAGCDGLQLVRVTARHGTTTTGRNQGVCPRHIGVAHHRTLIKEEQRVAEIRRFTAALLQLRVMQKGRQRLCFHAGTAHLPDRPVGRPQPHDAGTFIFRQQVHGRHHRPELGGLAHPGVALYHGETVFRFEYHTGGGTLSGCQSLHEFAGYPLHEWRDRLLALQNMMQNTLFSVIRRTGNQQVCAITFCHIHIQ</sequence>
<evidence type="ECO:0000313" key="2">
    <source>
        <dbReference type="EMBL" id="CNU91494.1"/>
    </source>
</evidence>
<proteinExistence type="predicted"/>
<protein>
    <submittedName>
        <fullName evidence="1">Uncharacterized protein</fullName>
    </submittedName>
</protein>
<dbReference type="EMBL" id="CQPA01000042">
    <property type="protein sequence ID" value="CNU91494.1"/>
    <property type="molecule type" value="Genomic_DNA"/>
</dbReference>
<dbReference type="AlphaFoldDB" id="A0A655C8H0"/>
<dbReference type="Proteomes" id="UP000041314">
    <property type="component" value="Unassembled WGS sequence"/>
</dbReference>
<evidence type="ECO:0000313" key="3">
    <source>
        <dbReference type="Proteomes" id="UP000041314"/>
    </source>
</evidence>
<reference evidence="3 4" key="1">
    <citation type="submission" date="2015-03" db="EMBL/GenBank/DDBJ databases">
        <authorList>
            <consortium name="Pathogen Informatics"/>
        </authorList>
    </citation>
    <scope>NUCLEOTIDE SEQUENCE [LARGE SCALE GENOMIC DNA]</scope>
    <source>
        <strain evidence="2 3">A1104</strain>
        <strain evidence="1 4">D4891</strain>
    </source>
</reference>
<organism evidence="1 4">
    <name type="scientific">Salmonella enterica subsp. enterica serovar Bovismorbificans</name>
    <dbReference type="NCBI Taxonomy" id="58097"/>
    <lineage>
        <taxon>Bacteria</taxon>
        <taxon>Pseudomonadati</taxon>
        <taxon>Pseudomonadota</taxon>
        <taxon>Gammaproteobacteria</taxon>
        <taxon>Enterobacterales</taxon>
        <taxon>Enterobacteriaceae</taxon>
        <taxon>Salmonella</taxon>
    </lineage>
</organism>
<dbReference type="EMBL" id="CQPD01000013">
    <property type="protein sequence ID" value="CNU00841.1"/>
    <property type="molecule type" value="Genomic_DNA"/>
</dbReference>